<dbReference type="RefSeq" id="WP_205134089.1">
    <property type="nucleotide sequence ID" value="NZ_JACSNT010000012.1"/>
</dbReference>
<proteinExistence type="predicted"/>
<dbReference type="PANTHER" id="PTHR42895">
    <property type="entry name" value="IRON-SULFUR CLUSTER-BINDING PROTEIN-RELATED"/>
    <property type="match status" value="1"/>
</dbReference>
<comment type="caution">
    <text evidence="2">The sequence shown here is derived from an EMBL/GenBank/DDBJ whole genome shotgun (WGS) entry which is preliminary data.</text>
</comment>
<dbReference type="InterPro" id="IPR017896">
    <property type="entry name" value="4Fe4S_Fe-S-bd"/>
</dbReference>
<dbReference type="Proteomes" id="UP000729290">
    <property type="component" value="Unassembled WGS sequence"/>
</dbReference>
<keyword evidence="3" id="KW-1185">Reference proteome</keyword>
<dbReference type="InterPro" id="IPR052911">
    <property type="entry name" value="Corrinoid_activation_enz"/>
</dbReference>
<reference evidence="2 3" key="1">
    <citation type="journal article" date="2021" name="Sci. Rep.">
        <title>The distribution of antibiotic resistance genes in chicken gut microbiota commensals.</title>
        <authorList>
            <person name="Juricova H."/>
            <person name="Matiasovicova J."/>
            <person name="Kubasova T."/>
            <person name="Cejkova D."/>
            <person name="Rychlik I."/>
        </authorList>
    </citation>
    <scope>NUCLEOTIDE SEQUENCE [LARGE SCALE GENOMIC DNA]</scope>
    <source>
        <strain evidence="2 3">An431b</strain>
    </source>
</reference>
<feature type="domain" description="4Fe-4S ferredoxin-type" evidence="1">
    <location>
        <begin position="34"/>
        <end position="63"/>
    </location>
</feature>
<dbReference type="Pfam" id="PF12838">
    <property type="entry name" value="Fer4_7"/>
    <property type="match status" value="1"/>
</dbReference>
<evidence type="ECO:0000313" key="2">
    <source>
        <dbReference type="EMBL" id="MBM6878338.1"/>
    </source>
</evidence>
<evidence type="ECO:0000313" key="3">
    <source>
        <dbReference type="Proteomes" id="UP000729290"/>
    </source>
</evidence>
<organism evidence="2 3">
    <name type="scientific">Anaerotignum lactatifermentans</name>
    <dbReference type="NCBI Taxonomy" id="160404"/>
    <lineage>
        <taxon>Bacteria</taxon>
        <taxon>Bacillati</taxon>
        <taxon>Bacillota</taxon>
        <taxon>Clostridia</taxon>
        <taxon>Lachnospirales</taxon>
        <taxon>Anaerotignaceae</taxon>
        <taxon>Anaerotignum</taxon>
    </lineage>
</organism>
<sequence length="229" mass="24700">MIRRIIEIDKEKCNGCGLCANACHEGAIGMVDGKATLLRDDYCDGLGDCLPVCPTGAISFVEREAAAYDEAAVQANMQKKAAPCACPGSQSRSLSPAAQKKEESGSVSSRLRQWPVQIKLAPIKAPYFDGAKLLIAADCTAYAYGDFHRKFMEGKITLVGCPKLDMVDYSEKLTEIIKQNDIQSVTIVRMEVPCCGGMELAAKKALQASGKFIPWQVVTISTDGRILAD</sequence>
<dbReference type="Gene3D" id="3.30.70.20">
    <property type="match status" value="1"/>
</dbReference>
<dbReference type="EMBL" id="JACSNV010000012">
    <property type="protein sequence ID" value="MBM6878338.1"/>
    <property type="molecule type" value="Genomic_DNA"/>
</dbReference>
<feature type="domain" description="4Fe-4S ferredoxin-type" evidence="1">
    <location>
        <begin position="4"/>
        <end position="33"/>
    </location>
</feature>
<gene>
    <name evidence="2" type="ORF">H9X83_09240</name>
</gene>
<protein>
    <submittedName>
        <fullName evidence="2">4Fe-4S binding protein</fullName>
    </submittedName>
</protein>
<dbReference type="PANTHER" id="PTHR42895:SF1">
    <property type="entry name" value="IRON-SULFUR CLUSTER PROTEIN"/>
    <property type="match status" value="1"/>
</dbReference>
<accession>A0ABS2GCI0</accession>
<dbReference type="PROSITE" id="PS51379">
    <property type="entry name" value="4FE4S_FER_2"/>
    <property type="match status" value="2"/>
</dbReference>
<evidence type="ECO:0000259" key="1">
    <source>
        <dbReference type="PROSITE" id="PS51379"/>
    </source>
</evidence>
<name>A0ABS2GCI0_9FIRM</name>
<dbReference type="SUPFAM" id="SSF54862">
    <property type="entry name" value="4Fe-4S ferredoxins"/>
    <property type="match status" value="1"/>
</dbReference>